<evidence type="ECO:0000256" key="5">
    <source>
        <dbReference type="ARBA" id="ARBA00023098"/>
    </source>
</evidence>
<protein>
    <submittedName>
        <fullName evidence="7">Cyclopropane-fatty-acyl-phospholipid synthase</fullName>
    </submittedName>
</protein>
<feature type="region of interest" description="Disordered" evidence="6">
    <location>
        <begin position="190"/>
        <end position="229"/>
    </location>
</feature>
<proteinExistence type="inferred from homology"/>
<dbReference type="GO" id="GO:0032259">
    <property type="term" value="P:methylation"/>
    <property type="evidence" value="ECO:0007669"/>
    <property type="project" value="UniProtKB-KW"/>
</dbReference>
<comment type="similarity">
    <text evidence="1">Belongs to the CFA/CMAS family.</text>
</comment>
<dbReference type="InterPro" id="IPR029063">
    <property type="entry name" value="SAM-dependent_MTases_sf"/>
</dbReference>
<dbReference type="Proteomes" id="UP000070544">
    <property type="component" value="Unassembled WGS sequence"/>
</dbReference>
<evidence type="ECO:0000256" key="4">
    <source>
        <dbReference type="ARBA" id="ARBA00022691"/>
    </source>
</evidence>
<keyword evidence="4" id="KW-0949">S-adenosyl-L-methionine</keyword>
<feature type="compositionally biased region" description="Pro residues" evidence="6">
    <location>
        <begin position="215"/>
        <end position="229"/>
    </location>
</feature>
<evidence type="ECO:0000256" key="1">
    <source>
        <dbReference type="ARBA" id="ARBA00010815"/>
    </source>
</evidence>
<reference evidence="7 8" key="1">
    <citation type="journal article" date="2015" name="Genome Biol. Evol.">
        <title>Phylogenomic analyses indicate that early fungi evolved digesting cell walls of algal ancestors of land plants.</title>
        <authorList>
            <person name="Chang Y."/>
            <person name="Wang S."/>
            <person name="Sekimoto S."/>
            <person name="Aerts A.L."/>
            <person name="Choi C."/>
            <person name="Clum A."/>
            <person name="LaButti K.M."/>
            <person name="Lindquist E.A."/>
            <person name="Yee Ngan C."/>
            <person name="Ohm R.A."/>
            <person name="Salamov A.A."/>
            <person name="Grigoriev I.V."/>
            <person name="Spatafora J.W."/>
            <person name="Berbee M.L."/>
        </authorList>
    </citation>
    <scope>NUCLEOTIDE SEQUENCE [LARGE SCALE GENOMIC DNA]</scope>
    <source>
        <strain evidence="7 8">JEL478</strain>
    </source>
</reference>
<dbReference type="Gene3D" id="3.40.50.150">
    <property type="entry name" value="Vaccinia Virus protein VP39"/>
    <property type="match status" value="1"/>
</dbReference>
<name>A0A139AGJ9_GONPJ</name>
<sequence length="502" mass="55951">MSPIQSKGVATSGVFGKLWDGATSLLRNSMISSLKGTITTGYLTIIDETGATHEDINVNSRDAVDETLRADFTVKDEIFWWRVAGTESLGVGEAFMYDEFETSDIAKLLKVLALNRPAAATYSLVPQPLWNLMEYLRGVIYYWTVARNDSRGGSEKNVKEHYDIGNELFEGFLDETMTYSCPIFPGMAPQPSSLNTDTATSTAEDDETICSDRMPSPPPETSSPPQKPVPLPYLRSYPVPPSSLLAQAQTAKLRRLIHLSGFRPGDRVVEIGSGWGSMSLELTALGAKHVTTLTLADEQAAVVRGRCDEKVVKCEVIDYRKYADKCEEPFDRLVSCEMIEAVGKEFLAEYFAKIDKLVHPIHGAAAIQFISIPDSRYNEYVTGGPDYINKHIFPGGHLPSLTSFVEAVYQGTSGRLIVDEANQIGPHYAVALRMWRERFLANFDQIAPIKPSLYTPIFRRKWEFYFAFCEAGFETGRLGIYQVRLCREGRLGQWGQLARTIA</sequence>
<dbReference type="AlphaFoldDB" id="A0A139AGJ9"/>
<dbReference type="InterPro" id="IPR003333">
    <property type="entry name" value="CMAS"/>
</dbReference>
<dbReference type="STRING" id="1344416.A0A139AGJ9"/>
<dbReference type="OMA" id="WGGLAEF"/>
<dbReference type="PANTHER" id="PTHR43667">
    <property type="entry name" value="CYCLOPROPANE-FATTY-ACYL-PHOSPHOLIPID SYNTHASE"/>
    <property type="match status" value="1"/>
</dbReference>
<evidence type="ECO:0000313" key="7">
    <source>
        <dbReference type="EMBL" id="KXS15880.1"/>
    </source>
</evidence>
<dbReference type="PIRSF" id="PIRSF003085">
    <property type="entry name" value="CMAS"/>
    <property type="match status" value="1"/>
</dbReference>
<keyword evidence="2" id="KW-0489">Methyltransferase</keyword>
<dbReference type="SUPFAM" id="SSF53335">
    <property type="entry name" value="S-adenosyl-L-methionine-dependent methyltransferases"/>
    <property type="match status" value="1"/>
</dbReference>
<evidence type="ECO:0000256" key="2">
    <source>
        <dbReference type="ARBA" id="ARBA00022603"/>
    </source>
</evidence>
<dbReference type="GO" id="GO:0008610">
    <property type="term" value="P:lipid biosynthetic process"/>
    <property type="evidence" value="ECO:0007669"/>
    <property type="project" value="InterPro"/>
</dbReference>
<keyword evidence="5" id="KW-0443">Lipid metabolism</keyword>
<evidence type="ECO:0000256" key="3">
    <source>
        <dbReference type="ARBA" id="ARBA00022679"/>
    </source>
</evidence>
<dbReference type="Pfam" id="PF02353">
    <property type="entry name" value="CMAS"/>
    <property type="match status" value="2"/>
</dbReference>
<dbReference type="EMBL" id="KQ965759">
    <property type="protein sequence ID" value="KXS15880.1"/>
    <property type="molecule type" value="Genomic_DNA"/>
</dbReference>
<dbReference type="PANTHER" id="PTHR43667:SF2">
    <property type="entry name" value="FATTY ACID C-METHYL TRANSFERASE"/>
    <property type="match status" value="1"/>
</dbReference>
<dbReference type="GO" id="GO:0008168">
    <property type="term" value="F:methyltransferase activity"/>
    <property type="evidence" value="ECO:0007669"/>
    <property type="project" value="UniProtKB-KW"/>
</dbReference>
<dbReference type="InterPro" id="IPR050723">
    <property type="entry name" value="CFA/CMAS"/>
</dbReference>
<keyword evidence="3" id="KW-0808">Transferase</keyword>
<evidence type="ECO:0000256" key="6">
    <source>
        <dbReference type="SAM" id="MobiDB-lite"/>
    </source>
</evidence>
<dbReference type="OrthoDB" id="8300214at2759"/>
<evidence type="ECO:0000313" key="8">
    <source>
        <dbReference type="Proteomes" id="UP000070544"/>
    </source>
</evidence>
<keyword evidence="8" id="KW-1185">Reference proteome</keyword>
<dbReference type="CDD" id="cd02440">
    <property type="entry name" value="AdoMet_MTases"/>
    <property type="match status" value="1"/>
</dbReference>
<accession>A0A139AGJ9</accession>
<gene>
    <name evidence="7" type="ORF">M427DRAFT_111720</name>
</gene>
<organism evidence="7 8">
    <name type="scientific">Gonapodya prolifera (strain JEL478)</name>
    <name type="common">Monoblepharis prolifera</name>
    <dbReference type="NCBI Taxonomy" id="1344416"/>
    <lineage>
        <taxon>Eukaryota</taxon>
        <taxon>Fungi</taxon>
        <taxon>Fungi incertae sedis</taxon>
        <taxon>Chytridiomycota</taxon>
        <taxon>Chytridiomycota incertae sedis</taxon>
        <taxon>Monoblepharidomycetes</taxon>
        <taxon>Monoblepharidales</taxon>
        <taxon>Gonapodyaceae</taxon>
        <taxon>Gonapodya</taxon>
    </lineage>
</organism>